<name>X0VPC8_9ZZZZ</name>
<sequence>IQDMLAQVFERNIYVLNESSLEIQRSWPSDEITHFSLNNRAATIYDLLGRYTYGVWSVSPIESLKSDLMWKLTLKINDIMLRQHLVPRQHHKIDLSAFNPMNYPGDTIEARFAAAEAAATTYLKRYKETVATPLKQVDTSVITGMDVEIDYLEPQHVTYVDPNNLFKGINQSIWAAIAPIETAVTGRGERSYASELVVSSYSILVAETLADIIRDEMLLLIKKHIQTKYPGMYDEDLDKIEMNIQLVLGIERGERVRQGAVMMASGAL</sequence>
<gene>
    <name evidence="1" type="ORF">S01H1_39488</name>
</gene>
<dbReference type="EMBL" id="BARS01024924">
    <property type="protein sequence ID" value="GAG12967.1"/>
    <property type="molecule type" value="Genomic_DNA"/>
</dbReference>
<dbReference type="AlphaFoldDB" id="X0VPC8"/>
<feature type="non-terminal residue" evidence="1">
    <location>
        <position position="268"/>
    </location>
</feature>
<protein>
    <submittedName>
        <fullName evidence="1">Uncharacterized protein</fullName>
    </submittedName>
</protein>
<feature type="non-terminal residue" evidence="1">
    <location>
        <position position="1"/>
    </location>
</feature>
<organism evidence="1">
    <name type="scientific">marine sediment metagenome</name>
    <dbReference type="NCBI Taxonomy" id="412755"/>
    <lineage>
        <taxon>unclassified sequences</taxon>
        <taxon>metagenomes</taxon>
        <taxon>ecological metagenomes</taxon>
    </lineage>
</organism>
<comment type="caution">
    <text evidence="1">The sequence shown here is derived from an EMBL/GenBank/DDBJ whole genome shotgun (WGS) entry which is preliminary data.</text>
</comment>
<reference evidence="1" key="1">
    <citation type="journal article" date="2014" name="Front. Microbiol.">
        <title>High frequency of phylogenetically diverse reductive dehalogenase-homologous genes in deep subseafloor sedimentary metagenomes.</title>
        <authorList>
            <person name="Kawai M."/>
            <person name="Futagami T."/>
            <person name="Toyoda A."/>
            <person name="Takaki Y."/>
            <person name="Nishi S."/>
            <person name="Hori S."/>
            <person name="Arai W."/>
            <person name="Tsubouchi T."/>
            <person name="Morono Y."/>
            <person name="Uchiyama I."/>
            <person name="Ito T."/>
            <person name="Fujiyama A."/>
            <person name="Inagaki F."/>
            <person name="Takami H."/>
        </authorList>
    </citation>
    <scope>NUCLEOTIDE SEQUENCE</scope>
    <source>
        <strain evidence="1">Expedition CK06-06</strain>
    </source>
</reference>
<evidence type="ECO:0000313" key="1">
    <source>
        <dbReference type="EMBL" id="GAG12967.1"/>
    </source>
</evidence>
<accession>X0VPC8</accession>
<proteinExistence type="predicted"/>